<gene>
    <name evidence="3" type="ORF">DJ80_09195</name>
</gene>
<feature type="transmembrane region" description="Helical" evidence="1">
    <location>
        <begin position="156"/>
        <end position="176"/>
    </location>
</feature>
<dbReference type="RefSeq" id="WP_094553092.1">
    <property type="nucleotide sequence ID" value="NZ_NHOZ01000085.1"/>
</dbReference>
<feature type="transmembrane region" description="Helical" evidence="1">
    <location>
        <begin position="127"/>
        <end position="150"/>
    </location>
</feature>
<dbReference type="Proteomes" id="UP000215731">
    <property type="component" value="Unassembled WGS sequence"/>
</dbReference>
<keyword evidence="1" id="KW-1133">Transmembrane helix</keyword>
<dbReference type="EMBL" id="NHOZ01000085">
    <property type="protein sequence ID" value="OYR62889.1"/>
    <property type="molecule type" value="Genomic_DNA"/>
</dbReference>
<organism evidence="3 4">
    <name type="scientific">Halorubrum ezzemoulense</name>
    <name type="common">Halorubrum chaoviator</name>
    <dbReference type="NCBI Taxonomy" id="337243"/>
    <lineage>
        <taxon>Archaea</taxon>
        <taxon>Methanobacteriati</taxon>
        <taxon>Methanobacteriota</taxon>
        <taxon>Stenosarchaea group</taxon>
        <taxon>Halobacteria</taxon>
        <taxon>Halobacteriales</taxon>
        <taxon>Haloferacaceae</taxon>
        <taxon>Halorubrum</taxon>
    </lineage>
</organism>
<sequence length="192" mass="21421">MLPITTLANESNSNGDELSENDIYEALSNRRRRFVIHVLKREQGPVDISKISTCITAWETGVDPDEVNYEDRRSVYGTLKRIHLPNLEEKNIVTIDEEENVVHPTSQLEDLDVYTEAVRNKEIPWSLYYVGLAGIAASLLLAVTVEVPIVGALEPLGVGIFTATAFGISSVVHYIISRRARLGNSEKPPELY</sequence>
<accession>A0A256J247</accession>
<dbReference type="AlphaFoldDB" id="A0A256J247"/>
<proteinExistence type="predicted"/>
<evidence type="ECO:0000313" key="4">
    <source>
        <dbReference type="Proteomes" id="UP000215731"/>
    </source>
</evidence>
<comment type="caution">
    <text evidence="3">The sequence shown here is derived from an EMBL/GenBank/DDBJ whole genome shotgun (WGS) entry which is preliminary data.</text>
</comment>
<feature type="domain" description="DUF7344" evidence="2">
    <location>
        <begin position="24"/>
        <end position="102"/>
    </location>
</feature>
<evidence type="ECO:0000313" key="3">
    <source>
        <dbReference type="EMBL" id="OYR62889.1"/>
    </source>
</evidence>
<keyword evidence="1" id="KW-0472">Membrane</keyword>
<dbReference type="Pfam" id="PF24035">
    <property type="entry name" value="DUF7344"/>
    <property type="match status" value="1"/>
</dbReference>
<evidence type="ECO:0000259" key="2">
    <source>
        <dbReference type="Pfam" id="PF24035"/>
    </source>
</evidence>
<dbReference type="InterPro" id="IPR055768">
    <property type="entry name" value="DUF7344"/>
</dbReference>
<name>A0A256J247_HALEZ</name>
<reference evidence="3 4" key="1">
    <citation type="journal article" date="2014" name="Front. Microbiol.">
        <title>Population and genomic analysis of the genus Halorubrum.</title>
        <authorList>
            <person name="Fullmer M.S."/>
            <person name="Soucy S.M."/>
            <person name="Swithers K.S."/>
            <person name="Makkay A.M."/>
            <person name="Wheeler R."/>
            <person name="Ventosa A."/>
            <person name="Gogarten J.P."/>
            <person name="Papke R.T."/>
        </authorList>
    </citation>
    <scope>NUCLEOTIDE SEQUENCE [LARGE SCALE GENOMIC DNA]</scope>
    <source>
        <strain evidence="3 4">Ga36</strain>
    </source>
</reference>
<keyword evidence="1" id="KW-0812">Transmembrane</keyword>
<protein>
    <submittedName>
        <fullName evidence="3">Transcriptional regulator</fullName>
    </submittedName>
</protein>
<evidence type="ECO:0000256" key="1">
    <source>
        <dbReference type="SAM" id="Phobius"/>
    </source>
</evidence>